<evidence type="ECO:0000256" key="3">
    <source>
        <dbReference type="ARBA" id="ARBA00022980"/>
    </source>
</evidence>
<evidence type="ECO:0000256" key="2">
    <source>
        <dbReference type="ARBA" id="ARBA00008860"/>
    </source>
</evidence>
<dbReference type="WBParaSite" id="Hba_15590">
    <property type="protein sequence ID" value="Hba_15590"/>
    <property type="gene ID" value="Hba_15590"/>
</dbReference>
<comment type="similarity">
    <text evidence="2">Belongs to the mitochondrion-specific ribosomal protein mL50 family.</text>
</comment>
<dbReference type="PANTHER" id="PTHR31542">
    <property type="entry name" value="39A RIBOSOMAL PROTEIN L50, MITOCHONDRIAL"/>
    <property type="match status" value="1"/>
</dbReference>
<keyword evidence="3" id="KW-0689">Ribosomal protein</keyword>
<evidence type="ECO:0000256" key="7">
    <source>
        <dbReference type="ARBA" id="ARBA00035398"/>
    </source>
</evidence>
<evidence type="ECO:0000256" key="5">
    <source>
        <dbReference type="ARBA" id="ARBA00023274"/>
    </source>
</evidence>
<evidence type="ECO:0000256" key="1">
    <source>
        <dbReference type="ARBA" id="ARBA00004173"/>
    </source>
</evidence>
<dbReference type="GO" id="GO:0005762">
    <property type="term" value="C:mitochondrial large ribosomal subunit"/>
    <property type="evidence" value="ECO:0007669"/>
    <property type="project" value="TreeGrafter"/>
</dbReference>
<comment type="subcellular location">
    <subcellularLocation>
        <location evidence="1">Mitochondrion</location>
    </subcellularLocation>
</comment>
<reference evidence="9" key="1">
    <citation type="submission" date="2016-11" db="UniProtKB">
        <authorList>
            <consortium name="WormBaseParasite"/>
        </authorList>
    </citation>
    <scope>IDENTIFICATION</scope>
</reference>
<evidence type="ECO:0000313" key="8">
    <source>
        <dbReference type="Proteomes" id="UP000095283"/>
    </source>
</evidence>
<organism evidence="8 9">
    <name type="scientific">Heterorhabditis bacteriophora</name>
    <name type="common">Entomopathogenic nematode worm</name>
    <dbReference type="NCBI Taxonomy" id="37862"/>
    <lineage>
        <taxon>Eukaryota</taxon>
        <taxon>Metazoa</taxon>
        <taxon>Ecdysozoa</taxon>
        <taxon>Nematoda</taxon>
        <taxon>Chromadorea</taxon>
        <taxon>Rhabditida</taxon>
        <taxon>Rhabditina</taxon>
        <taxon>Rhabditomorpha</taxon>
        <taxon>Strongyloidea</taxon>
        <taxon>Heterorhabditidae</taxon>
        <taxon>Heterorhabditis</taxon>
    </lineage>
</organism>
<keyword evidence="4" id="KW-0496">Mitochondrion</keyword>
<protein>
    <recommendedName>
        <fullName evidence="6">Large ribosomal subunit protein mL50</fullName>
    </recommendedName>
    <alternativeName>
        <fullName evidence="7">39S ribosomal protein L50, mitochondrial</fullName>
    </alternativeName>
</protein>
<sequence>MRSTVAKCVRARGLLSSVFKKNVPPLSADGSTKLTKEDQEKLRSVLPGIRTDEQRPTSNVQISDYETNDTISSQIDMDSIRARGFMKYRYNYVPPANIVDVVATVAKQVLVNVVQDTTQINEFIFGRDNHLKVMILSALSVRLKHCPTNSQLMHLKTVEDISRFYAEPVENLTNYAKLLKVTTCLMSLY</sequence>
<evidence type="ECO:0000256" key="4">
    <source>
        <dbReference type="ARBA" id="ARBA00023128"/>
    </source>
</evidence>
<dbReference type="PANTHER" id="PTHR31542:SF1">
    <property type="entry name" value="LARGE RIBOSOMAL SUBUNIT PROTEIN ML50"/>
    <property type="match status" value="1"/>
</dbReference>
<proteinExistence type="inferred from homology"/>
<dbReference type="InterPro" id="IPR018305">
    <property type="entry name" value="Ribosomal_m50"/>
</dbReference>
<dbReference type="Pfam" id="PF10501">
    <property type="entry name" value="Ribosomal_L50"/>
    <property type="match status" value="1"/>
</dbReference>
<evidence type="ECO:0000313" key="9">
    <source>
        <dbReference type="WBParaSite" id="Hba_15590"/>
    </source>
</evidence>
<dbReference type="Proteomes" id="UP000095283">
    <property type="component" value="Unplaced"/>
</dbReference>
<accession>A0A1I7XE22</accession>
<keyword evidence="5" id="KW-0687">Ribonucleoprotein</keyword>
<keyword evidence="8" id="KW-1185">Reference proteome</keyword>
<dbReference type="AlphaFoldDB" id="A0A1I7XE22"/>
<name>A0A1I7XE22_HETBA</name>
<evidence type="ECO:0000256" key="6">
    <source>
        <dbReference type="ARBA" id="ARBA00035183"/>
    </source>
</evidence>